<accession>A0A975ITA6</accession>
<dbReference type="Pfam" id="PF10003">
    <property type="entry name" value="DUF2244"/>
    <property type="match status" value="1"/>
</dbReference>
<evidence type="ECO:0000256" key="1">
    <source>
        <dbReference type="SAM" id="Phobius"/>
    </source>
</evidence>
<evidence type="ECO:0000313" key="3">
    <source>
        <dbReference type="Proteomes" id="UP000676409"/>
    </source>
</evidence>
<keyword evidence="1" id="KW-0472">Membrane</keyword>
<dbReference type="InterPro" id="IPR019253">
    <property type="entry name" value="DUF2244_TM"/>
</dbReference>
<feature type="transmembrane region" description="Helical" evidence="1">
    <location>
        <begin position="21"/>
        <end position="42"/>
    </location>
</feature>
<feature type="transmembrane region" description="Helical" evidence="1">
    <location>
        <begin position="48"/>
        <end position="67"/>
    </location>
</feature>
<proteinExistence type="predicted"/>
<keyword evidence="3" id="KW-1185">Reference proteome</keyword>
<protein>
    <submittedName>
        <fullName evidence="2">DUF2244 domain-containing protein</fullName>
    </submittedName>
</protein>
<evidence type="ECO:0000313" key="2">
    <source>
        <dbReference type="EMBL" id="QUD86535.1"/>
    </source>
</evidence>
<dbReference type="AlphaFoldDB" id="A0A975ITA6"/>
<keyword evidence="1" id="KW-0812">Transmembrane</keyword>
<dbReference type="PIRSF" id="PIRSF032162">
    <property type="entry name" value="UCP032162_imp"/>
    <property type="match status" value="1"/>
</dbReference>
<keyword evidence="1" id="KW-1133">Transmembrane helix</keyword>
<name>A0A975ITA6_9CAUL</name>
<organism evidence="2 3">
    <name type="scientific">Phenylobacterium montanum</name>
    <dbReference type="NCBI Taxonomy" id="2823693"/>
    <lineage>
        <taxon>Bacteria</taxon>
        <taxon>Pseudomonadati</taxon>
        <taxon>Pseudomonadota</taxon>
        <taxon>Alphaproteobacteria</taxon>
        <taxon>Caulobacterales</taxon>
        <taxon>Caulobacteraceae</taxon>
        <taxon>Phenylobacterium</taxon>
    </lineage>
</organism>
<reference evidence="2" key="1">
    <citation type="submission" date="2021-04" db="EMBL/GenBank/DDBJ databases">
        <title>The complete genome sequence of Caulobacter sp. S6.</title>
        <authorList>
            <person name="Tang Y."/>
            <person name="Ouyang W."/>
            <person name="Liu Q."/>
            <person name="Huang B."/>
            <person name="Guo Z."/>
            <person name="Lei P."/>
        </authorList>
    </citation>
    <scope>NUCLEOTIDE SEQUENCE</scope>
    <source>
        <strain evidence="2">S6</strain>
    </source>
</reference>
<dbReference type="EMBL" id="CP073078">
    <property type="protein sequence ID" value="QUD86535.1"/>
    <property type="molecule type" value="Genomic_DNA"/>
</dbReference>
<gene>
    <name evidence="2" type="ORF">KCG34_15730</name>
</gene>
<sequence length="158" mass="17212">MAATLYMDARLAPTRSLSKRGFAWLFGLVIAANLAMAAFVIALHAFPVPFFLGLDVLGVWLAFRASYRGAASQAERVQVSADEVRVSHEIGRHARTVWTSPTAFTRVAVEAPGEHETSVSLQLSGRSLVVARALSPVERADFAKALETAIRKARAERY</sequence>
<dbReference type="InterPro" id="IPR016990">
    <property type="entry name" value="UCP032162_TM"/>
</dbReference>
<dbReference type="RefSeq" id="WP_211936587.1">
    <property type="nucleotide sequence ID" value="NZ_CP073078.1"/>
</dbReference>
<dbReference type="KEGG" id="caul:KCG34_15730"/>
<dbReference type="Proteomes" id="UP000676409">
    <property type="component" value="Chromosome"/>
</dbReference>